<dbReference type="InterPro" id="IPR013536">
    <property type="entry name" value="WLM_dom"/>
</dbReference>
<feature type="domain" description="C3H1-type" evidence="13">
    <location>
        <begin position="180"/>
        <end position="207"/>
    </location>
</feature>
<keyword evidence="9 11" id="KW-0539">Nucleus</keyword>
<evidence type="ECO:0000256" key="1">
    <source>
        <dbReference type="ARBA" id="ARBA00004123"/>
    </source>
</evidence>
<accession>A0A899FXF5</accession>
<reference evidence="15" key="1">
    <citation type="submission" date="2020-06" db="EMBL/GenBank/DDBJ databases">
        <title>Genomes of multiple members of Pneumocystis genus reveal paths to human pathogen Pneumocystis jirovecii.</title>
        <authorList>
            <person name="Cisse O.H."/>
            <person name="Ma L."/>
            <person name="Dekker J."/>
            <person name="Khil P."/>
            <person name="Jo J."/>
            <person name="Brenchley J."/>
            <person name="Blair R."/>
            <person name="Pahar B."/>
            <person name="Chabe M."/>
            <person name="Van Rompay K.A."/>
            <person name="Keesler R."/>
            <person name="Sukura A."/>
            <person name="Hirsch V."/>
            <person name="Kutty G."/>
            <person name="Liu Y."/>
            <person name="Peng L."/>
            <person name="Chen J."/>
            <person name="Song J."/>
            <person name="Weissenbacher-Lang C."/>
            <person name="Xu J."/>
            <person name="Upham N.S."/>
            <person name="Stajich J.E."/>
            <person name="Cuomo C.A."/>
            <person name="Cushion M.T."/>
            <person name="Kovacs J.A."/>
        </authorList>
    </citation>
    <scope>NUCLEOTIDE SEQUENCE</scope>
    <source>
        <strain evidence="15">2A</strain>
    </source>
</reference>
<dbReference type="Pfam" id="PF14608">
    <property type="entry name" value="zf-CCCH_2"/>
    <property type="match status" value="3"/>
</dbReference>
<evidence type="ECO:0000256" key="4">
    <source>
        <dbReference type="ARBA" id="ARBA00022723"/>
    </source>
</evidence>
<organism evidence="15 16">
    <name type="scientific">Pneumocystis wakefieldiae</name>
    <dbReference type="NCBI Taxonomy" id="38082"/>
    <lineage>
        <taxon>Eukaryota</taxon>
        <taxon>Fungi</taxon>
        <taxon>Dikarya</taxon>
        <taxon>Ascomycota</taxon>
        <taxon>Taphrinomycotina</taxon>
        <taxon>Pneumocystomycetes</taxon>
        <taxon>Pneumocystaceae</taxon>
        <taxon>Pneumocystis</taxon>
    </lineage>
</organism>
<evidence type="ECO:0000256" key="9">
    <source>
        <dbReference type="ARBA" id="ARBA00023242"/>
    </source>
</evidence>
<keyword evidence="4 10" id="KW-0479">Metal-binding</keyword>
<evidence type="ECO:0000256" key="3">
    <source>
        <dbReference type="ARBA" id="ARBA00022664"/>
    </source>
</evidence>
<proteinExistence type="inferred from homology"/>
<dbReference type="PANTHER" id="PTHR23102">
    <property type="entry name" value="CLEAVAGE AND POLYADENYLATION SPECIFICITY FACTOR SUBUNIT 4-RELATED"/>
    <property type="match status" value="1"/>
</dbReference>
<dbReference type="Proteomes" id="UP000663699">
    <property type="component" value="Chromosome 3"/>
</dbReference>
<evidence type="ECO:0000259" key="13">
    <source>
        <dbReference type="PROSITE" id="PS50103"/>
    </source>
</evidence>
<protein>
    <recommendedName>
        <fullName evidence="11">mRNA 3'-end-processing protein</fullName>
    </recommendedName>
</protein>
<feature type="zinc finger region" description="C3H1-type" evidence="10">
    <location>
        <begin position="180"/>
        <end position="207"/>
    </location>
</feature>
<evidence type="ECO:0000256" key="11">
    <source>
        <dbReference type="RuleBase" id="RU369008"/>
    </source>
</evidence>
<evidence type="ECO:0000256" key="6">
    <source>
        <dbReference type="ARBA" id="ARBA00022771"/>
    </source>
</evidence>
<feature type="domain" description="WLM" evidence="14">
    <location>
        <begin position="359"/>
        <end position="484"/>
    </location>
</feature>
<dbReference type="GO" id="GO:0022904">
    <property type="term" value="P:respiratory electron transport chain"/>
    <property type="evidence" value="ECO:0007669"/>
    <property type="project" value="InterPro"/>
</dbReference>
<feature type="compositionally biased region" description="Basic and acidic residues" evidence="12">
    <location>
        <begin position="338"/>
        <end position="360"/>
    </location>
</feature>
<dbReference type="OrthoDB" id="1914176at2759"/>
<dbReference type="InterPro" id="IPR006806">
    <property type="entry name" value="NDUFA5"/>
</dbReference>
<feature type="zinc finger region" description="C3H1-type" evidence="10">
    <location>
        <begin position="296"/>
        <end position="322"/>
    </location>
</feature>
<keyword evidence="8 11" id="KW-0694">RNA-binding</keyword>
<sequence>MKITHFLRSQAKKLVTGLTGVDGHPNPRPVLLEIYQETLRVLSSIPDHSVYRQATETLTKQRQAIVEENKITEDIENKIGCGLIEEVVFQAKDELSLAKKMLQWKSWEDLEVHPPPGQYKKVIIRFLTLSSSWKQLGGIQIHIKDKIDRYVFYPILKPDYSRSTFSFDHFLKEELRFNLDSNRPVCRFYIQGHCPLGNTCPDKHFFSKDGNTGRANSIVCKHWLRGLCKKGDQCEFLHEYNLKKMPECRFFAKHGFCSNGEECLYLHIDPELKVGSCAWYAMGFCRLGPNCQQKHIRKTLCKLYLTGFCPKGPECSNTHPKHVFPPHPSKQKGASDSGLKEDVEERPYQNENVKERPERTYRDLSQGIHSLSPIDRCIALKSKKGNQEAYNLLKRIESLVIPIMKSRSLKVSILAEFFPKNHALLGLNINRGAKICIRLRMQNDENAFYPLDYLIEIMLHELTHNVHSSHDAKFYGKHFFSAFT</sequence>
<evidence type="ECO:0000259" key="14">
    <source>
        <dbReference type="PROSITE" id="PS51397"/>
    </source>
</evidence>
<dbReference type="EMBL" id="CP054534">
    <property type="protein sequence ID" value="QSL64702.1"/>
    <property type="molecule type" value="Genomic_DNA"/>
</dbReference>
<dbReference type="GO" id="GO:0005634">
    <property type="term" value="C:nucleus"/>
    <property type="evidence" value="ECO:0007669"/>
    <property type="project" value="UniProtKB-SubCell"/>
</dbReference>
<keyword evidence="16" id="KW-1185">Reference proteome</keyword>
<comment type="subcellular location">
    <subcellularLocation>
        <location evidence="1 11">Nucleus</location>
    </subcellularLocation>
</comment>
<feature type="domain" description="C3H1-type" evidence="13">
    <location>
        <begin position="296"/>
        <end position="322"/>
    </location>
</feature>
<feature type="region of interest" description="Disordered" evidence="12">
    <location>
        <begin position="320"/>
        <end position="360"/>
    </location>
</feature>
<dbReference type="GO" id="GO:0031124">
    <property type="term" value="P:mRNA 3'-end processing"/>
    <property type="evidence" value="ECO:0007669"/>
    <property type="project" value="UniProtKB-UniRule"/>
</dbReference>
<keyword evidence="7 10" id="KW-0862">Zinc</keyword>
<dbReference type="Pfam" id="PF04716">
    <property type="entry name" value="ETC_C1_NDUFA5"/>
    <property type="match status" value="1"/>
</dbReference>
<dbReference type="PANTHER" id="PTHR23102:SF24">
    <property type="entry name" value="CLEAVAGE AND POLYADENYLATION SPECIFICITY FACTOR SUBUNIT 4"/>
    <property type="match status" value="1"/>
</dbReference>
<dbReference type="InterPro" id="IPR045348">
    <property type="entry name" value="CPSF4/Yth1"/>
</dbReference>
<dbReference type="PROSITE" id="PS51397">
    <property type="entry name" value="WLM"/>
    <property type="match status" value="1"/>
</dbReference>
<dbReference type="Gene3D" id="4.10.1000.10">
    <property type="entry name" value="Zinc finger, CCCH-type"/>
    <property type="match status" value="2"/>
</dbReference>
<comment type="function">
    <text evidence="11">Component of the cleavage factor I (CF I) involved in pre-mRNA 3'-end processing.</text>
</comment>
<evidence type="ECO:0000256" key="8">
    <source>
        <dbReference type="ARBA" id="ARBA00022884"/>
    </source>
</evidence>
<evidence type="ECO:0000313" key="15">
    <source>
        <dbReference type="EMBL" id="QSL64702.1"/>
    </source>
</evidence>
<dbReference type="SMART" id="SM00356">
    <property type="entry name" value="ZnF_C3H1"/>
    <property type="match status" value="5"/>
</dbReference>
<dbReference type="Pfam" id="PF08325">
    <property type="entry name" value="WLM"/>
    <property type="match status" value="1"/>
</dbReference>
<dbReference type="SUPFAM" id="SSF90229">
    <property type="entry name" value="CCCH zinc finger"/>
    <property type="match status" value="2"/>
</dbReference>
<dbReference type="GO" id="GO:0008270">
    <property type="term" value="F:zinc ion binding"/>
    <property type="evidence" value="ECO:0007669"/>
    <property type="project" value="UniProtKB-KW"/>
</dbReference>
<evidence type="ECO:0000256" key="2">
    <source>
        <dbReference type="ARBA" id="ARBA00008907"/>
    </source>
</evidence>
<evidence type="ECO:0000256" key="10">
    <source>
        <dbReference type="PROSITE-ProRule" id="PRU00723"/>
    </source>
</evidence>
<feature type="zinc finger region" description="C3H1-type" evidence="10">
    <location>
        <begin position="242"/>
        <end position="270"/>
    </location>
</feature>
<dbReference type="GO" id="GO:0003723">
    <property type="term" value="F:RNA binding"/>
    <property type="evidence" value="ECO:0007669"/>
    <property type="project" value="UniProtKB-UniRule"/>
</dbReference>
<name>A0A899FXF5_9ASCO</name>
<feature type="domain" description="C3H1-type" evidence="13">
    <location>
        <begin position="242"/>
        <end position="270"/>
    </location>
</feature>
<dbReference type="PROSITE" id="PS50103">
    <property type="entry name" value="ZF_C3H1"/>
    <property type="match status" value="4"/>
</dbReference>
<dbReference type="InterPro" id="IPR000571">
    <property type="entry name" value="Znf_CCCH"/>
</dbReference>
<dbReference type="InterPro" id="IPR036855">
    <property type="entry name" value="Znf_CCCH_sf"/>
</dbReference>
<evidence type="ECO:0000256" key="5">
    <source>
        <dbReference type="ARBA" id="ARBA00022737"/>
    </source>
</evidence>
<evidence type="ECO:0000256" key="12">
    <source>
        <dbReference type="SAM" id="MobiDB-lite"/>
    </source>
</evidence>
<keyword evidence="6 10" id="KW-0863">Zinc-finger</keyword>
<keyword evidence="3 11" id="KW-0507">mRNA processing</keyword>
<keyword evidence="5 11" id="KW-0677">Repeat</keyword>
<dbReference type="AlphaFoldDB" id="A0A899FXF5"/>
<comment type="similarity">
    <text evidence="2 11">Belongs to the CPSF4/YTH1 family.</text>
</comment>
<evidence type="ECO:0000256" key="7">
    <source>
        <dbReference type="ARBA" id="ARBA00022833"/>
    </source>
</evidence>
<evidence type="ECO:0000313" key="16">
    <source>
        <dbReference type="Proteomes" id="UP000663699"/>
    </source>
</evidence>
<feature type="domain" description="C3H1-type" evidence="13">
    <location>
        <begin position="214"/>
        <end position="241"/>
    </location>
</feature>
<dbReference type="FunFam" id="4.10.1000.10:FF:000012">
    <property type="entry name" value="cleavage and polyadenylation specificity factor subunit 4"/>
    <property type="match status" value="1"/>
</dbReference>
<dbReference type="Pfam" id="PF00642">
    <property type="entry name" value="zf-CCCH"/>
    <property type="match status" value="2"/>
</dbReference>
<feature type="zinc finger region" description="C3H1-type" evidence="10">
    <location>
        <begin position="214"/>
        <end position="241"/>
    </location>
</feature>
<gene>
    <name evidence="15" type="ORF">MERGE_002004</name>
</gene>